<dbReference type="Proteomes" id="UP000664859">
    <property type="component" value="Unassembled WGS sequence"/>
</dbReference>
<dbReference type="OrthoDB" id="439352at2759"/>
<gene>
    <name evidence="2" type="ORF">JKP88DRAFT_246463</name>
</gene>
<organism evidence="2 3">
    <name type="scientific">Tribonema minus</name>
    <dbReference type="NCBI Taxonomy" id="303371"/>
    <lineage>
        <taxon>Eukaryota</taxon>
        <taxon>Sar</taxon>
        <taxon>Stramenopiles</taxon>
        <taxon>Ochrophyta</taxon>
        <taxon>PX clade</taxon>
        <taxon>Xanthophyceae</taxon>
        <taxon>Tribonematales</taxon>
        <taxon>Tribonemataceae</taxon>
        <taxon>Tribonema</taxon>
    </lineage>
</organism>
<protein>
    <submittedName>
        <fullName evidence="2">Uncharacterized protein</fullName>
    </submittedName>
</protein>
<feature type="signal peptide" evidence="1">
    <location>
        <begin position="1"/>
        <end position="19"/>
    </location>
</feature>
<comment type="caution">
    <text evidence="2">The sequence shown here is derived from an EMBL/GenBank/DDBJ whole genome shotgun (WGS) entry which is preliminary data.</text>
</comment>
<sequence length="499" mass="53071">MISHKLQWLLLLALSQVQGLPTGACDGIASADAVLSTQLYLQIYFEVFHPHLLAIHNRRCCNAPARSCGVCGGSGCEARFPGSEDSCCAANIMAANNACGTAPCVITAFMEQLRTQQQPEAAALADEERPIVEVDTKLEVERQLANKRKCPNGKKVCKDRGTMNSKISCNAKNQCVCPSGYTWVTDGSPASSGYGMCALSNTACPDGINYCKPKGASCNAQNKCVCPKGSFFKAEFPSDQYQGFCVPDDKSPKCADGGTCVAEDPSTKVACSRGNTCVCLSSKRFWVSNGDKSKKGHCACSNGLSCGKLCCDDVCYAKTGAGPPNATECKKLFKCEKGHAPCGHSSRDGMPSMSTTCCKSSEVCVADANHVTSCAAQKSCPKGRQPCGGTAANFAIIGGDVSFYFEYTAHDKCYPRGASCGYSESGKSSCKKPITCGKGETACGRLWREIYYRETRPSYYPTHVESHLNNVCCPNATKDCINPASGSAPVEETICVKKE</sequence>
<dbReference type="EMBL" id="JAFCMP010000346">
    <property type="protein sequence ID" value="KAG5180977.1"/>
    <property type="molecule type" value="Genomic_DNA"/>
</dbReference>
<evidence type="ECO:0000313" key="3">
    <source>
        <dbReference type="Proteomes" id="UP000664859"/>
    </source>
</evidence>
<dbReference type="AlphaFoldDB" id="A0A835YSV1"/>
<keyword evidence="3" id="KW-1185">Reference proteome</keyword>
<feature type="chain" id="PRO_5032841027" evidence="1">
    <location>
        <begin position="20"/>
        <end position="499"/>
    </location>
</feature>
<accession>A0A835YSV1</accession>
<evidence type="ECO:0000313" key="2">
    <source>
        <dbReference type="EMBL" id="KAG5180977.1"/>
    </source>
</evidence>
<evidence type="ECO:0000256" key="1">
    <source>
        <dbReference type="SAM" id="SignalP"/>
    </source>
</evidence>
<name>A0A835YSV1_9STRA</name>
<keyword evidence="1" id="KW-0732">Signal</keyword>
<reference evidence="2" key="1">
    <citation type="submission" date="2021-02" db="EMBL/GenBank/DDBJ databases">
        <title>First Annotated Genome of the Yellow-green Alga Tribonema minus.</title>
        <authorList>
            <person name="Mahan K.M."/>
        </authorList>
    </citation>
    <scope>NUCLEOTIDE SEQUENCE</scope>
    <source>
        <strain evidence="2">UTEX B ZZ1240</strain>
    </source>
</reference>
<proteinExistence type="predicted"/>